<dbReference type="RefSeq" id="WP_184404624.1">
    <property type="nucleotide sequence ID" value="NZ_JACHHJ010000003.1"/>
</dbReference>
<dbReference type="InterPro" id="IPR018644">
    <property type="entry name" value="DUF2071"/>
</dbReference>
<protein>
    <recommendedName>
        <fullName evidence="3">DUF2071 domain-containing protein</fullName>
    </recommendedName>
</protein>
<evidence type="ECO:0000313" key="2">
    <source>
        <dbReference type="Proteomes" id="UP000568839"/>
    </source>
</evidence>
<dbReference type="PANTHER" id="PTHR39186:SF1">
    <property type="entry name" value="DUF2071 DOMAIN-CONTAINING PROTEIN"/>
    <property type="match status" value="1"/>
</dbReference>
<dbReference type="EMBL" id="JACHHJ010000003">
    <property type="protein sequence ID" value="MBB6450569.1"/>
    <property type="molecule type" value="Genomic_DNA"/>
</dbReference>
<proteinExistence type="predicted"/>
<evidence type="ECO:0000313" key="1">
    <source>
        <dbReference type="EMBL" id="MBB6450569.1"/>
    </source>
</evidence>
<gene>
    <name evidence="1" type="ORF">HNR44_002552</name>
</gene>
<dbReference type="SUPFAM" id="SSF160104">
    <property type="entry name" value="Acetoacetate decarboxylase-like"/>
    <property type="match status" value="1"/>
</dbReference>
<name>A0A841PP99_9BACL</name>
<accession>A0A841PP99</accession>
<reference evidence="1 2" key="1">
    <citation type="submission" date="2020-08" db="EMBL/GenBank/DDBJ databases">
        <title>Genomic Encyclopedia of Type Strains, Phase IV (KMG-IV): sequencing the most valuable type-strain genomes for metagenomic binning, comparative biology and taxonomic classification.</title>
        <authorList>
            <person name="Goeker M."/>
        </authorList>
    </citation>
    <scope>NUCLEOTIDE SEQUENCE [LARGE SCALE GENOMIC DNA]</scope>
    <source>
        <strain evidence="1 2">DSM 21769</strain>
    </source>
</reference>
<sequence length="242" mass="28764">MFTNTSHRPFPLPKGPWFMTQTWQEVLFAHWPLSPDSLQSKIPEPLEMDTYNGNAWIGILPFHLTHLRARLLPPIPFVQTFPEINVRTYVTYRGQPGIYFFSLDASHWLTVFGARSFFHLPYHYAHIKIKKKKGYIYYYSQRENNRFEASYQPTSPVFTAAKHSLEYWLSERYRLYTSHKKQLYSLDIHHRPWQLQTADAVFTKNSLAASHQISLPSTTPLLHYAKKQKVFFWPLRRCKLEL</sequence>
<dbReference type="InterPro" id="IPR023375">
    <property type="entry name" value="ADC_dom_sf"/>
</dbReference>
<evidence type="ECO:0008006" key="3">
    <source>
        <dbReference type="Google" id="ProtNLM"/>
    </source>
</evidence>
<dbReference type="PANTHER" id="PTHR39186">
    <property type="entry name" value="DUF2071 FAMILY PROTEIN"/>
    <property type="match status" value="1"/>
</dbReference>
<dbReference type="Pfam" id="PF09844">
    <property type="entry name" value="DUF2071"/>
    <property type="match status" value="1"/>
</dbReference>
<keyword evidence="2" id="KW-1185">Reference proteome</keyword>
<dbReference type="AlphaFoldDB" id="A0A841PP99"/>
<organism evidence="1 2">
    <name type="scientific">Geomicrobium halophilum</name>
    <dbReference type="NCBI Taxonomy" id="549000"/>
    <lineage>
        <taxon>Bacteria</taxon>
        <taxon>Bacillati</taxon>
        <taxon>Bacillota</taxon>
        <taxon>Bacilli</taxon>
        <taxon>Bacillales</taxon>
        <taxon>Geomicrobium</taxon>
    </lineage>
</organism>
<dbReference type="Gene3D" id="2.40.400.10">
    <property type="entry name" value="Acetoacetate decarboxylase-like"/>
    <property type="match status" value="1"/>
</dbReference>
<comment type="caution">
    <text evidence="1">The sequence shown here is derived from an EMBL/GenBank/DDBJ whole genome shotgun (WGS) entry which is preliminary data.</text>
</comment>
<dbReference type="Proteomes" id="UP000568839">
    <property type="component" value="Unassembled WGS sequence"/>
</dbReference>